<dbReference type="Proteomes" id="UP000646548">
    <property type="component" value="Unassembled WGS sequence"/>
</dbReference>
<proteinExistence type="predicted"/>
<comment type="caution">
    <text evidence="2">The sequence shown here is derived from an EMBL/GenBank/DDBJ whole genome shotgun (WGS) entry which is preliminary data.</text>
</comment>
<dbReference type="EMBL" id="WKFB01000087">
    <property type="protein sequence ID" value="KAF6736517.1"/>
    <property type="molecule type" value="Genomic_DNA"/>
</dbReference>
<organism evidence="2 3">
    <name type="scientific">Oryzias melastigma</name>
    <name type="common">Marine medaka</name>
    <dbReference type="NCBI Taxonomy" id="30732"/>
    <lineage>
        <taxon>Eukaryota</taxon>
        <taxon>Metazoa</taxon>
        <taxon>Chordata</taxon>
        <taxon>Craniata</taxon>
        <taxon>Vertebrata</taxon>
        <taxon>Euteleostomi</taxon>
        <taxon>Actinopterygii</taxon>
        <taxon>Neopterygii</taxon>
        <taxon>Teleostei</taxon>
        <taxon>Neoteleostei</taxon>
        <taxon>Acanthomorphata</taxon>
        <taxon>Ovalentaria</taxon>
        <taxon>Atherinomorphae</taxon>
        <taxon>Beloniformes</taxon>
        <taxon>Adrianichthyidae</taxon>
        <taxon>Oryziinae</taxon>
        <taxon>Oryzias</taxon>
    </lineage>
</organism>
<feature type="compositionally biased region" description="Basic and acidic residues" evidence="1">
    <location>
        <begin position="85"/>
        <end position="94"/>
    </location>
</feature>
<protein>
    <submittedName>
        <fullName evidence="2">Uncharacterized protein</fullName>
    </submittedName>
</protein>
<dbReference type="AlphaFoldDB" id="A0A834FME3"/>
<gene>
    <name evidence="2" type="ORF">FQA47_003692</name>
</gene>
<feature type="compositionally biased region" description="Basic and acidic residues" evidence="1">
    <location>
        <begin position="101"/>
        <end position="113"/>
    </location>
</feature>
<feature type="region of interest" description="Disordered" evidence="1">
    <location>
        <begin position="119"/>
        <end position="138"/>
    </location>
</feature>
<accession>A0A834FME3</accession>
<sequence>MAAPKRIPSGPRRSVSETCLARWIGSSFGWSTRPPCAKTWMKPRFAGALTLPPTSRWRAATSSGRASRGPECRCCTGAPVKILDRSRSRQETRTPPKRRRAEVPQREKENIPLSAKEKVLQRGENATEGGERWDEEETDEHYRFLPGQETSSLDAAEIRRVTEERPRRAPLRNHILCRGVHTCELRGEGSNTYHRSVN</sequence>
<feature type="region of interest" description="Disordered" evidence="1">
    <location>
        <begin position="85"/>
        <end position="113"/>
    </location>
</feature>
<name>A0A834FME3_ORYME</name>
<reference evidence="2" key="1">
    <citation type="journal article" name="BMC Genomics">
        <title>Long-read sequencing and de novo genome assembly of marine medaka (Oryzias melastigma).</title>
        <authorList>
            <person name="Liang P."/>
            <person name="Saqib H.S.A."/>
            <person name="Ni X."/>
            <person name="Shen Y."/>
        </authorList>
    </citation>
    <scope>NUCLEOTIDE SEQUENCE</scope>
    <source>
        <strain evidence="2">Bigg-433</strain>
    </source>
</reference>
<evidence type="ECO:0000256" key="1">
    <source>
        <dbReference type="SAM" id="MobiDB-lite"/>
    </source>
</evidence>
<evidence type="ECO:0000313" key="3">
    <source>
        <dbReference type="Proteomes" id="UP000646548"/>
    </source>
</evidence>
<evidence type="ECO:0000313" key="2">
    <source>
        <dbReference type="EMBL" id="KAF6736517.1"/>
    </source>
</evidence>